<feature type="transmembrane region" description="Helical" evidence="8">
    <location>
        <begin position="184"/>
        <end position="205"/>
    </location>
</feature>
<evidence type="ECO:0000256" key="7">
    <source>
        <dbReference type="ARBA" id="ARBA00023136"/>
    </source>
</evidence>
<evidence type="ECO:0000256" key="3">
    <source>
        <dbReference type="ARBA" id="ARBA00022448"/>
    </source>
</evidence>
<organism evidence="9 10">
    <name type="scientific">Mesonia profundi</name>
    <dbReference type="NCBI Taxonomy" id="3070998"/>
    <lineage>
        <taxon>Bacteria</taxon>
        <taxon>Pseudomonadati</taxon>
        <taxon>Bacteroidota</taxon>
        <taxon>Flavobacteriia</taxon>
        <taxon>Flavobacteriales</taxon>
        <taxon>Flavobacteriaceae</taxon>
        <taxon>Mesonia</taxon>
    </lineage>
</organism>
<keyword evidence="4" id="KW-1003">Cell membrane</keyword>
<evidence type="ECO:0000256" key="2">
    <source>
        <dbReference type="ARBA" id="ARBA00005658"/>
    </source>
</evidence>
<feature type="transmembrane region" description="Helical" evidence="8">
    <location>
        <begin position="338"/>
        <end position="364"/>
    </location>
</feature>
<evidence type="ECO:0000256" key="5">
    <source>
        <dbReference type="ARBA" id="ARBA00022692"/>
    </source>
</evidence>
<feature type="transmembrane region" description="Helical" evidence="8">
    <location>
        <begin position="249"/>
        <end position="266"/>
    </location>
</feature>
<dbReference type="EMBL" id="JAVHUL010000001">
    <property type="protein sequence ID" value="MDQ7916024.1"/>
    <property type="molecule type" value="Genomic_DNA"/>
</dbReference>
<dbReference type="InterPro" id="IPR000060">
    <property type="entry name" value="BCCT_transptr"/>
</dbReference>
<feature type="transmembrane region" description="Helical" evidence="8">
    <location>
        <begin position="433"/>
        <end position="454"/>
    </location>
</feature>
<evidence type="ECO:0000256" key="8">
    <source>
        <dbReference type="SAM" id="Phobius"/>
    </source>
</evidence>
<dbReference type="Pfam" id="PF02028">
    <property type="entry name" value="BCCT"/>
    <property type="match status" value="1"/>
</dbReference>
<comment type="caution">
    <text evidence="9">The sequence shown here is derived from an EMBL/GenBank/DDBJ whole genome shotgun (WGS) entry which is preliminary data.</text>
</comment>
<sequence>MNKMTTYLKENNLLCFSFLSILALSLYISLAPQQFYALIEQYSIGIRNSFGVFYLWLGLACVIFLLVIAISPFGKRRLGGSTPEYGFFSWTAMLYSAGMGAGILLRAVQEPVFMQQNPPIQTGSSPEIIALEYTFYQWGFTAWAFYAFFALVIGFYAYIRKESILLSNSFSSAKTSNVIRSVDYLTVMTTVVGIVAAIALGTAQIEGGLQFLLGNEVSIYAYLFTFLIFLLAFISVYRGIHKGIKQISNLNIIIIILLLGFILFHGDLAQIFSNFFIASYHYVIDFIPLSLALGDHNPGKEFLTDWTFYYWAFWLSWAPFTGIFIARISKGRTVRQLIFGSLFLPCFGSFLWFSSFGTSAFQLIETWGVYEGEFSNVFTSLFVYLKAFPLSGFTSIVTILLLVGFLVTSVDSAIFVLSMFTDKGKENPKKSHRLLWAIALFLFTEAILILASYSAAGDVLTAMQKFLIITSLPFAFLTASIGINLVKSIISEKKDYTNLNK</sequence>
<dbReference type="PANTHER" id="PTHR30047:SF7">
    <property type="entry name" value="HIGH-AFFINITY CHOLINE TRANSPORT PROTEIN"/>
    <property type="match status" value="1"/>
</dbReference>
<evidence type="ECO:0000313" key="9">
    <source>
        <dbReference type="EMBL" id="MDQ7916024.1"/>
    </source>
</evidence>
<accession>A0ABU0ZX25</accession>
<evidence type="ECO:0000256" key="6">
    <source>
        <dbReference type="ARBA" id="ARBA00022989"/>
    </source>
</evidence>
<keyword evidence="7 8" id="KW-0472">Membrane</keyword>
<proteinExistence type="inferred from homology"/>
<feature type="transmembrane region" description="Helical" evidence="8">
    <location>
        <begin position="85"/>
        <end position="108"/>
    </location>
</feature>
<evidence type="ECO:0000313" key="10">
    <source>
        <dbReference type="Proteomes" id="UP001230915"/>
    </source>
</evidence>
<protein>
    <submittedName>
        <fullName evidence="9">BCCT family transporter</fullName>
    </submittedName>
</protein>
<keyword evidence="10" id="KW-1185">Reference proteome</keyword>
<evidence type="ECO:0000256" key="1">
    <source>
        <dbReference type="ARBA" id="ARBA00004651"/>
    </source>
</evidence>
<comment type="similarity">
    <text evidence="2">Belongs to the BCCT transporter (TC 2.A.15) family.</text>
</comment>
<name>A0ABU0ZX25_9FLAO</name>
<feature type="transmembrane region" description="Helical" evidence="8">
    <location>
        <begin position="140"/>
        <end position="159"/>
    </location>
</feature>
<evidence type="ECO:0000256" key="4">
    <source>
        <dbReference type="ARBA" id="ARBA00022475"/>
    </source>
</evidence>
<keyword evidence="6 8" id="KW-1133">Transmembrane helix</keyword>
<feature type="transmembrane region" description="Helical" evidence="8">
    <location>
        <begin position="308"/>
        <end position="326"/>
    </location>
</feature>
<keyword evidence="3" id="KW-0813">Transport</keyword>
<feature type="transmembrane region" description="Helical" evidence="8">
    <location>
        <begin position="466"/>
        <end position="486"/>
    </location>
</feature>
<keyword evidence="5 8" id="KW-0812">Transmembrane</keyword>
<feature type="transmembrane region" description="Helical" evidence="8">
    <location>
        <begin position="396"/>
        <end position="421"/>
    </location>
</feature>
<gene>
    <name evidence="9" type="ORF">RBU60_00400</name>
</gene>
<feature type="transmembrane region" description="Helical" evidence="8">
    <location>
        <begin position="217"/>
        <end position="237"/>
    </location>
</feature>
<dbReference type="PANTHER" id="PTHR30047">
    <property type="entry name" value="HIGH-AFFINITY CHOLINE TRANSPORT PROTEIN-RELATED"/>
    <property type="match status" value="1"/>
</dbReference>
<dbReference type="RefSeq" id="WP_308862630.1">
    <property type="nucleotide sequence ID" value="NZ_JAVHUL010000001.1"/>
</dbReference>
<feature type="transmembrane region" description="Helical" evidence="8">
    <location>
        <begin position="53"/>
        <end position="73"/>
    </location>
</feature>
<reference evidence="9 10" key="1">
    <citation type="submission" date="2023-08" db="EMBL/GenBank/DDBJ databases">
        <title>Mesonia sp. MT50, isolated from deep-sea sediment of the Mariana Trench.</title>
        <authorList>
            <person name="Fu H."/>
        </authorList>
    </citation>
    <scope>NUCLEOTIDE SEQUENCE [LARGE SCALE GENOMIC DNA]</scope>
    <source>
        <strain evidence="9 10">MT50</strain>
    </source>
</reference>
<comment type="subcellular location">
    <subcellularLocation>
        <location evidence="1">Cell membrane</location>
        <topology evidence="1">Multi-pass membrane protein</topology>
    </subcellularLocation>
</comment>
<dbReference type="Proteomes" id="UP001230915">
    <property type="component" value="Unassembled WGS sequence"/>
</dbReference>